<comment type="caution">
    <text evidence="1">The sequence shown here is derived from an EMBL/GenBank/DDBJ whole genome shotgun (WGS) entry which is preliminary data.</text>
</comment>
<sequence>MTDHELTQQEKTQVESWAVGFNALRPSNGRLTAEVIDRVGPIPAEGEAARQVAREYFVSKLPAAMERRKYALAAPDRSTVSEDWLNAPDYWNAVIAWLDAKTPEDQRIAPPLPDRPRWYFRDDAVALDRDITIDGKAYRKGTTGKVLELSDDTLTRLAHDGRVVVRLPGNDLIVMPVTVLLPAGAGAGQPTGGGSECDHPAWAEARFRWGPVSEDRQSRPFWSVSGCLRCGSITDGESDRYYGEDMAVVHLKWRGSTW</sequence>
<keyword evidence="2" id="KW-1185">Reference proteome</keyword>
<reference evidence="1" key="1">
    <citation type="submission" date="2021-01" db="EMBL/GenBank/DDBJ databases">
        <title>Whole genome shotgun sequence of Actinoplanes tereljensis NBRC 105297.</title>
        <authorList>
            <person name="Komaki H."/>
            <person name="Tamura T."/>
        </authorList>
    </citation>
    <scope>NUCLEOTIDE SEQUENCE</scope>
    <source>
        <strain evidence="1">NBRC 105297</strain>
    </source>
</reference>
<evidence type="ECO:0000313" key="2">
    <source>
        <dbReference type="Proteomes" id="UP000623608"/>
    </source>
</evidence>
<proteinExistence type="predicted"/>
<protein>
    <submittedName>
        <fullName evidence="1">Uncharacterized protein</fullName>
    </submittedName>
</protein>
<accession>A0A919NH36</accession>
<dbReference type="EMBL" id="BOMY01000002">
    <property type="protein sequence ID" value="GIF18030.1"/>
    <property type="molecule type" value="Genomic_DNA"/>
</dbReference>
<name>A0A919NH36_9ACTN</name>
<organism evidence="1 2">
    <name type="scientific">Paractinoplanes tereljensis</name>
    <dbReference type="NCBI Taxonomy" id="571912"/>
    <lineage>
        <taxon>Bacteria</taxon>
        <taxon>Bacillati</taxon>
        <taxon>Actinomycetota</taxon>
        <taxon>Actinomycetes</taxon>
        <taxon>Micromonosporales</taxon>
        <taxon>Micromonosporaceae</taxon>
        <taxon>Paractinoplanes</taxon>
    </lineage>
</organism>
<dbReference type="Proteomes" id="UP000623608">
    <property type="component" value="Unassembled WGS sequence"/>
</dbReference>
<gene>
    <name evidence="1" type="ORF">Ate02nite_07600</name>
</gene>
<evidence type="ECO:0000313" key="1">
    <source>
        <dbReference type="EMBL" id="GIF18030.1"/>
    </source>
</evidence>
<dbReference type="RefSeq" id="WP_203798716.1">
    <property type="nucleotide sequence ID" value="NZ_BOMY01000002.1"/>
</dbReference>
<dbReference type="AlphaFoldDB" id="A0A919NH36"/>